<comment type="similarity">
    <text evidence="1">Belongs to the transferase hexapeptide repeat family.</text>
</comment>
<evidence type="ECO:0000256" key="1">
    <source>
        <dbReference type="ARBA" id="ARBA00007274"/>
    </source>
</evidence>
<dbReference type="PANTHER" id="PTHR23416:SF23">
    <property type="entry name" value="ACETYLTRANSFERASE C18B11.09C-RELATED"/>
    <property type="match status" value="1"/>
</dbReference>
<dbReference type="SUPFAM" id="SSF51161">
    <property type="entry name" value="Trimeric LpxA-like enzymes"/>
    <property type="match status" value="1"/>
</dbReference>
<dbReference type="Pfam" id="PF00132">
    <property type="entry name" value="Hexapep"/>
    <property type="match status" value="1"/>
</dbReference>
<dbReference type="Proteomes" id="UP000248975">
    <property type="component" value="Unassembled WGS sequence"/>
</dbReference>
<dbReference type="GO" id="GO:0005829">
    <property type="term" value="C:cytosol"/>
    <property type="evidence" value="ECO:0007669"/>
    <property type="project" value="TreeGrafter"/>
</dbReference>
<evidence type="ECO:0000256" key="2">
    <source>
        <dbReference type="ARBA" id="ARBA00022679"/>
    </source>
</evidence>
<keyword evidence="2 3" id="KW-0808">Transferase</keyword>
<dbReference type="PANTHER" id="PTHR23416">
    <property type="entry name" value="SIALIC ACID SYNTHASE-RELATED"/>
    <property type="match status" value="1"/>
</dbReference>
<evidence type="ECO:0000313" key="4">
    <source>
        <dbReference type="Proteomes" id="UP000248975"/>
    </source>
</evidence>
<dbReference type="GO" id="GO:0008374">
    <property type="term" value="F:O-acyltransferase activity"/>
    <property type="evidence" value="ECO:0007669"/>
    <property type="project" value="TreeGrafter"/>
</dbReference>
<reference evidence="3 4" key="1">
    <citation type="submission" date="2017-08" db="EMBL/GenBank/DDBJ databases">
        <title>Infants hospitalized years apart are colonized by the same room-sourced microbial strains.</title>
        <authorList>
            <person name="Brooks B."/>
            <person name="Olm M.R."/>
            <person name="Firek B.A."/>
            <person name="Baker R."/>
            <person name="Thomas B.C."/>
            <person name="Morowitz M.J."/>
            <person name="Banfield J.F."/>
        </authorList>
    </citation>
    <scope>NUCLEOTIDE SEQUENCE [LARGE SCALE GENOMIC DNA]</scope>
    <source>
        <strain evidence="3">S2_003_000_R2_11</strain>
    </source>
</reference>
<protein>
    <submittedName>
        <fullName evidence="3">Sugar O-acetyltransferase</fullName>
    </submittedName>
</protein>
<dbReference type="InterPro" id="IPR001451">
    <property type="entry name" value="Hexapep"/>
</dbReference>
<name>A0A2W5SKW1_CERSP</name>
<accession>A0A2W5SKW1</accession>
<sequence length="184" mass="19625">MGHGYDVRRSQARAWLHVMNATRRIRGQTAANPAETAEKAQELLCEFNALPANARTAPALLEKLLGTWNGAVVRAPFHVDLGLNVHFDEGCFVDANCVIHDQAEVLIGSFTQVSTGVKILTCDPENPISPRRIRIGRNVWIGANAVIHPGVTIGDDTIVSAGSVVTTDVPEGATVAGNPAKIIC</sequence>
<gene>
    <name evidence="3" type="ORF">DI533_04830</name>
</gene>
<dbReference type="InterPro" id="IPR011004">
    <property type="entry name" value="Trimer_LpxA-like_sf"/>
</dbReference>
<dbReference type="Gene3D" id="2.160.10.10">
    <property type="entry name" value="Hexapeptide repeat proteins"/>
    <property type="match status" value="1"/>
</dbReference>
<organism evidence="3 4">
    <name type="scientific">Cereibacter sphaeroides</name>
    <name type="common">Rhodobacter sphaeroides</name>
    <dbReference type="NCBI Taxonomy" id="1063"/>
    <lineage>
        <taxon>Bacteria</taxon>
        <taxon>Pseudomonadati</taxon>
        <taxon>Pseudomonadota</taxon>
        <taxon>Alphaproteobacteria</taxon>
        <taxon>Rhodobacterales</taxon>
        <taxon>Paracoccaceae</taxon>
        <taxon>Cereibacter</taxon>
    </lineage>
</organism>
<dbReference type="EMBL" id="QFQS01000001">
    <property type="protein sequence ID" value="PZQ99955.1"/>
    <property type="molecule type" value="Genomic_DNA"/>
</dbReference>
<dbReference type="AlphaFoldDB" id="A0A2W5SKW1"/>
<evidence type="ECO:0000313" key="3">
    <source>
        <dbReference type="EMBL" id="PZQ99955.1"/>
    </source>
</evidence>
<comment type="caution">
    <text evidence="3">The sequence shown here is derived from an EMBL/GenBank/DDBJ whole genome shotgun (WGS) entry which is preliminary data.</text>
</comment>
<proteinExistence type="inferred from homology"/>
<dbReference type="InterPro" id="IPR051159">
    <property type="entry name" value="Hexapeptide_acetyltransf"/>
</dbReference>